<dbReference type="SUPFAM" id="SSF54106">
    <property type="entry name" value="LysM domain"/>
    <property type="match status" value="4"/>
</dbReference>
<comment type="similarity">
    <text evidence="1">Belongs to the transglycosylase Slt family.</text>
</comment>
<dbReference type="EMBL" id="CP054020">
    <property type="protein sequence ID" value="QKI89373.1"/>
    <property type="molecule type" value="Genomic_DNA"/>
</dbReference>
<dbReference type="Pfam" id="PF01464">
    <property type="entry name" value="SLT"/>
    <property type="match status" value="1"/>
</dbReference>
<dbReference type="PROSITE" id="PS00922">
    <property type="entry name" value="TRANSGLYCOSYLASE"/>
    <property type="match status" value="1"/>
</dbReference>
<dbReference type="InterPro" id="IPR008258">
    <property type="entry name" value="Transglycosylase_SLT_dom_1"/>
</dbReference>
<dbReference type="Proteomes" id="UP000504724">
    <property type="component" value="Chromosome"/>
</dbReference>
<feature type="domain" description="LysM" evidence="3">
    <location>
        <begin position="395"/>
        <end position="438"/>
    </location>
</feature>
<dbReference type="CDD" id="cd16894">
    <property type="entry name" value="MltD-like"/>
    <property type="match status" value="1"/>
</dbReference>
<dbReference type="Gene3D" id="3.10.350.10">
    <property type="entry name" value="LysM domain"/>
    <property type="match status" value="4"/>
</dbReference>
<dbReference type="InterPro" id="IPR036779">
    <property type="entry name" value="LysM_dom_sf"/>
</dbReference>
<feature type="domain" description="LysM" evidence="3">
    <location>
        <begin position="532"/>
        <end position="576"/>
    </location>
</feature>
<dbReference type="AlphaFoldDB" id="A0A7D4NP72"/>
<evidence type="ECO:0000259" key="3">
    <source>
        <dbReference type="PROSITE" id="PS51782"/>
    </source>
</evidence>
<dbReference type="SMART" id="SM00257">
    <property type="entry name" value="LysM"/>
    <property type="match status" value="4"/>
</dbReference>
<dbReference type="SUPFAM" id="SSF53955">
    <property type="entry name" value="Lysozyme-like"/>
    <property type="match status" value="1"/>
</dbReference>
<reference evidence="4 5" key="1">
    <citation type="submission" date="2020-05" db="EMBL/GenBank/DDBJ databases">
        <title>Thiomicrorhabdus sediminis sp.nov. and Thiomicrorhabdus xiamenensis sp.nov., novel sulfur-oxidizing bacteria isolated from coastal sediment.</title>
        <authorList>
            <person name="Liu X."/>
        </authorList>
    </citation>
    <scope>NUCLEOTIDE SEQUENCE [LARGE SCALE GENOMIC DNA]</scope>
    <source>
        <strain evidence="4 5">G2</strain>
    </source>
</reference>
<dbReference type="CDD" id="cd00118">
    <property type="entry name" value="LysM"/>
    <property type="match status" value="4"/>
</dbReference>
<dbReference type="InterPro" id="IPR023346">
    <property type="entry name" value="Lysozyme-like_dom_sf"/>
</dbReference>
<evidence type="ECO:0000313" key="5">
    <source>
        <dbReference type="Proteomes" id="UP000504724"/>
    </source>
</evidence>
<evidence type="ECO:0000313" key="4">
    <source>
        <dbReference type="EMBL" id="QKI89373.1"/>
    </source>
</evidence>
<dbReference type="GO" id="GO:0016020">
    <property type="term" value="C:membrane"/>
    <property type="evidence" value="ECO:0007669"/>
    <property type="project" value="InterPro"/>
</dbReference>
<keyword evidence="5" id="KW-1185">Reference proteome</keyword>
<dbReference type="GO" id="GO:0000270">
    <property type="term" value="P:peptidoglycan metabolic process"/>
    <property type="evidence" value="ECO:0007669"/>
    <property type="project" value="InterPro"/>
</dbReference>
<evidence type="ECO:0000256" key="1">
    <source>
        <dbReference type="ARBA" id="ARBA00007734"/>
    </source>
</evidence>
<evidence type="ECO:0000256" key="2">
    <source>
        <dbReference type="SAM" id="MobiDB-lite"/>
    </source>
</evidence>
<protein>
    <submittedName>
        <fullName evidence="4">LysM peptidoglycan-binding domain-containing protein</fullName>
    </submittedName>
</protein>
<accession>A0A7D4NP72</accession>
<sequence length="634" mass="71966">MNNHFDATAQKKTEKSTFSALLPPFPNTLTKSLSLLGLGLATLQLSGCNLPLLSKSSGDHYEQKLIKPQTPEITAATVPAKQTSQREVLHLGDKPEIKKEIEAQYLAQEKAKPTSNNLWDHFKGEFKLVEFNQGHFDHSISYYKKRQKHIVSVSARAKPYLYYIVEEVKNRNMPLEIALLPMVESGFQPHAKSHRKALGLWQFMPGTAEMLGLERNWWYDGRRDVVQSTQAALTYLQRHYNNTHDWLLSLASYNAGYGNVLKAIKRYQKKHGQSEQLPSFWQIKKYLPKETQNYVPALLSLAYLIEHNDRYQLALEPIANKPFFDVVELDKQVSLYAVASNTQTSRELLAMLNPGYIRKATPPQGPHHLLLPVGKDDVFNERYQKNAAVFRVNWQKHKVRSGDYLGKIASRYGTSVSAIRKLNNMRGSFIRVGQTLLIPVVSTSTQLASSSPTAPKPPAKQQSRKPDNVKNRVPQNLLVYHVQSGDTLSEIAERFSVSTDELLKWNKLSKKSLLKVGQKLFLAENKIQGQQLTYKVKSGETLSEIASVHGVSVNQLMQWNRIQSAKTIQPGEQLTIWQGPKTSKHTKYTVKNGDNLWDIAKEFKLSVKSLAQYNRLTLKSMLQPGQILKIPFNI</sequence>
<dbReference type="InterPro" id="IPR018392">
    <property type="entry name" value="LysM"/>
</dbReference>
<dbReference type="GO" id="GO:0008933">
    <property type="term" value="F:peptidoglycan lytic transglycosylase activity"/>
    <property type="evidence" value="ECO:0007669"/>
    <property type="project" value="InterPro"/>
</dbReference>
<dbReference type="InterPro" id="IPR000189">
    <property type="entry name" value="Transglyc_AS"/>
</dbReference>
<feature type="region of interest" description="Disordered" evidence="2">
    <location>
        <begin position="447"/>
        <end position="470"/>
    </location>
</feature>
<dbReference type="PANTHER" id="PTHR33734">
    <property type="entry name" value="LYSM DOMAIN-CONTAINING GPI-ANCHORED PROTEIN 2"/>
    <property type="match status" value="1"/>
</dbReference>
<dbReference type="RefSeq" id="WP_173285271.1">
    <property type="nucleotide sequence ID" value="NZ_CP054020.1"/>
</dbReference>
<dbReference type="KEGG" id="txa:HQN79_07240"/>
<feature type="domain" description="LysM" evidence="3">
    <location>
        <begin position="478"/>
        <end position="522"/>
    </location>
</feature>
<gene>
    <name evidence="4" type="ORF">HQN79_07240</name>
</gene>
<proteinExistence type="inferred from homology"/>
<dbReference type="PROSITE" id="PS51782">
    <property type="entry name" value="LYSM"/>
    <property type="match status" value="4"/>
</dbReference>
<dbReference type="Gene3D" id="1.10.530.10">
    <property type="match status" value="1"/>
</dbReference>
<feature type="domain" description="LysM" evidence="3">
    <location>
        <begin position="586"/>
        <end position="630"/>
    </location>
</feature>
<organism evidence="4 5">
    <name type="scientific">Thiomicrorhabdus xiamenensis</name>
    <dbReference type="NCBI Taxonomy" id="2739063"/>
    <lineage>
        <taxon>Bacteria</taxon>
        <taxon>Pseudomonadati</taxon>
        <taxon>Pseudomonadota</taxon>
        <taxon>Gammaproteobacteria</taxon>
        <taxon>Thiotrichales</taxon>
        <taxon>Piscirickettsiaceae</taxon>
        <taxon>Thiomicrorhabdus</taxon>
    </lineage>
</organism>
<dbReference type="Pfam" id="PF01476">
    <property type="entry name" value="LysM"/>
    <property type="match status" value="4"/>
</dbReference>
<dbReference type="PANTHER" id="PTHR33734:SF22">
    <property type="entry name" value="MEMBRANE-BOUND LYTIC MUREIN TRANSGLYCOSYLASE D"/>
    <property type="match status" value="1"/>
</dbReference>
<name>A0A7D4NP72_9GAMM</name>